<dbReference type="InterPro" id="IPR000718">
    <property type="entry name" value="Peptidase_M13"/>
</dbReference>
<comment type="caution">
    <text evidence="2">The sequence shown here is derived from an EMBL/GenBank/DDBJ whole genome shotgun (WGS) entry which is preliminary data.</text>
</comment>
<feature type="domain" description="Peptidase M13 N-terminal" evidence="1">
    <location>
        <begin position="1"/>
        <end position="166"/>
    </location>
</feature>
<name>K1T457_9ZZZZ</name>
<dbReference type="InterPro" id="IPR008753">
    <property type="entry name" value="Peptidase_M13_N"/>
</dbReference>
<reference evidence="2" key="1">
    <citation type="journal article" date="2013" name="Environ. Microbiol.">
        <title>Microbiota from the distal guts of lean and obese adolescents exhibit partial functional redundancy besides clear differences in community structure.</title>
        <authorList>
            <person name="Ferrer M."/>
            <person name="Ruiz A."/>
            <person name="Lanza F."/>
            <person name="Haange S.B."/>
            <person name="Oberbach A."/>
            <person name="Till H."/>
            <person name="Bargiela R."/>
            <person name="Campoy C."/>
            <person name="Segura M.T."/>
            <person name="Richter M."/>
            <person name="von Bergen M."/>
            <person name="Seifert J."/>
            <person name="Suarez A."/>
        </authorList>
    </citation>
    <scope>NUCLEOTIDE SEQUENCE</scope>
</reference>
<dbReference type="GO" id="GO:0016485">
    <property type="term" value="P:protein processing"/>
    <property type="evidence" value="ECO:0007669"/>
    <property type="project" value="TreeGrafter"/>
</dbReference>
<dbReference type="SUPFAM" id="SSF55486">
    <property type="entry name" value="Metalloproteases ('zincins'), catalytic domain"/>
    <property type="match status" value="1"/>
</dbReference>
<dbReference type="CDD" id="cd08662">
    <property type="entry name" value="M13"/>
    <property type="match status" value="1"/>
</dbReference>
<feature type="non-terminal residue" evidence="2">
    <location>
        <position position="220"/>
    </location>
</feature>
<protein>
    <submittedName>
        <fullName evidence="2">Metalloendopeptidase PepO</fullName>
    </submittedName>
</protein>
<evidence type="ECO:0000259" key="1">
    <source>
        <dbReference type="Pfam" id="PF05649"/>
    </source>
</evidence>
<dbReference type="PROSITE" id="PS51885">
    <property type="entry name" value="NEPRILYSIN"/>
    <property type="match status" value="1"/>
</dbReference>
<dbReference type="PANTHER" id="PTHR11733:SF167">
    <property type="entry name" value="FI17812P1-RELATED"/>
    <property type="match status" value="1"/>
</dbReference>
<dbReference type="GO" id="GO:0005886">
    <property type="term" value="C:plasma membrane"/>
    <property type="evidence" value="ECO:0007669"/>
    <property type="project" value="TreeGrafter"/>
</dbReference>
<dbReference type="PANTHER" id="PTHR11733">
    <property type="entry name" value="ZINC METALLOPROTEASE FAMILY M13 NEPRILYSIN-RELATED"/>
    <property type="match status" value="1"/>
</dbReference>
<organism evidence="2">
    <name type="scientific">human gut metagenome</name>
    <dbReference type="NCBI Taxonomy" id="408170"/>
    <lineage>
        <taxon>unclassified sequences</taxon>
        <taxon>metagenomes</taxon>
        <taxon>organismal metagenomes</taxon>
    </lineage>
</organism>
<feature type="non-terminal residue" evidence="2">
    <location>
        <position position="1"/>
    </location>
</feature>
<dbReference type="Pfam" id="PF05649">
    <property type="entry name" value="Peptidase_M13_N"/>
    <property type="match status" value="1"/>
</dbReference>
<sequence>ADLKKNYDAIDWKYLFDFAKINPERVIVCQPEYMEALDKLIETTPIEDLRYYLASQYLNAAAPYLDDNFYAASFDFYGRTMSGKQEPRPRWKRAMAIPNSALGEAVGEMYVEKFFPAEDKARMMTLVENLRTALGQHIDQLDWMSDSTKMRAREKLAAFHVKIGYPDKWKDYSTLEIDPTLSYWENIQRASEWATRDQLAKVGKAVDPEEWLMTPQTVNA</sequence>
<evidence type="ECO:0000313" key="2">
    <source>
        <dbReference type="EMBL" id="EKC60990.1"/>
    </source>
</evidence>
<dbReference type="EMBL" id="AJWY01008516">
    <property type="protein sequence ID" value="EKC60990.1"/>
    <property type="molecule type" value="Genomic_DNA"/>
</dbReference>
<dbReference type="GO" id="GO:0004222">
    <property type="term" value="F:metalloendopeptidase activity"/>
    <property type="evidence" value="ECO:0007669"/>
    <property type="project" value="InterPro"/>
</dbReference>
<accession>K1T457</accession>
<gene>
    <name evidence="2" type="ORF">LEA_12579</name>
</gene>
<dbReference type="AlphaFoldDB" id="K1T457"/>
<dbReference type="InterPro" id="IPR042089">
    <property type="entry name" value="Peptidase_M13_dom_2"/>
</dbReference>
<proteinExistence type="predicted"/>
<dbReference type="Gene3D" id="1.10.1380.10">
    <property type="entry name" value="Neutral endopeptidase , domain2"/>
    <property type="match status" value="1"/>
</dbReference>